<organism evidence="7 8">
    <name type="scientific">Xylanimonas protaetiae</name>
    <dbReference type="NCBI Taxonomy" id="2509457"/>
    <lineage>
        <taxon>Bacteria</taxon>
        <taxon>Bacillati</taxon>
        <taxon>Actinomycetota</taxon>
        <taxon>Actinomycetes</taxon>
        <taxon>Micrococcales</taxon>
        <taxon>Promicromonosporaceae</taxon>
        <taxon>Xylanimonas</taxon>
    </lineage>
</organism>
<name>A0A4P6F5S9_9MICO</name>
<proteinExistence type="inferred from homology"/>
<reference evidence="7 8" key="1">
    <citation type="submission" date="2019-01" db="EMBL/GenBank/DDBJ databases">
        <title>Genome sequencing of strain FW10M-9.</title>
        <authorList>
            <person name="Heo J."/>
            <person name="Kim S.-J."/>
            <person name="Kim J.-S."/>
            <person name="Hong S.-B."/>
            <person name="Kwon S.-W."/>
        </authorList>
    </citation>
    <scope>NUCLEOTIDE SEQUENCE [LARGE SCALE GENOMIC DNA]</scope>
    <source>
        <strain evidence="7 8">FW10M-9</strain>
    </source>
</reference>
<evidence type="ECO:0000256" key="3">
    <source>
        <dbReference type="ARBA" id="ARBA00022475"/>
    </source>
</evidence>
<accession>A0A4P6F5S9</accession>
<evidence type="ECO:0000313" key="8">
    <source>
        <dbReference type="Proteomes" id="UP000292118"/>
    </source>
</evidence>
<dbReference type="EMBL" id="CP035493">
    <property type="protein sequence ID" value="QAY70974.1"/>
    <property type="molecule type" value="Genomic_DNA"/>
</dbReference>
<keyword evidence="4" id="KW-0812">Transmembrane</keyword>
<evidence type="ECO:0008006" key="9">
    <source>
        <dbReference type="Google" id="ProtNLM"/>
    </source>
</evidence>
<sequence>MAVLRRNVVVVLLLALVWVVMNERLSPLAVGSGLVVGVAALWLTNRLLRIDYATTVFLSPVATVRYGLLLAKEITVAAWHMAVTIVRGRATVTRFELVSELEDEVLLFLLANSIILTPGSVALDRDGRRIVVLTCDDDVERAVAACRRVERAIARIGKGRS</sequence>
<dbReference type="AlphaFoldDB" id="A0A4P6F5S9"/>
<dbReference type="Proteomes" id="UP000292118">
    <property type="component" value="Chromosome"/>
</dbReference>
<gene>
    <name evidence="7" type="ORF">ET471_13840</name>
</gene>
<dbReference type="GO" id="GO:0005886">
    <property type="term" value="C:plasma membrane"/>
    <property type="evidence" value="ECO:0007669"/>
    <property type="project" value="UniProtKB-SubCell"/>
</dbReference>
<dbReference type="GO" id="GO:0008324">
    <property type="term" value="F:monoatomic cation transmembrane transporter activity"/>
    <property type="evidence" value="ECO:0007669"/>
    <property type="project" value="InterPro"/>
</dbReference>
<evidence type="ECO:0000256" key="1">
    <source>
        <dbReference type="ARBA" id="ARBA00004651"/>
    </source>
</evidence>
<evidence type="ECO:0000256" key="6">
    <source>
        <dbReference type="ARBA" id="ARBA00023136"/>
    </source>
</evidence>
<comment type="similarity">
    <text evidence="2">Belongs to the CPA3 antiporters (TC 2.A.63) subunit E family.</text>
</comment>
<evidence type="ECO:0000313" key="7">
    <source>
        <dbReference type="EMBL" id="QAY70974.1"/>
    </source>
</evidence>
<evidence type="ECO:0000256" key="2">
    <source>
        <dbReference type="ARBA" id="ARBA00006228"/>
    </source>
</evidence>
<evidence type="ECO:0000256" key="5">
    <source>
        <dbReference type="ARBA" id="ARBA00022989"/>
    </source>
</evidence>
<dbReference type="OrthoDB" id="5148423at2"/>
<keyword evidence="6" id="KW-0472">Membrane</keyword>
<dbReference type="PANTHER" id="PTHR34584:SF1">
    <property type="entry name" value="NA(+)_H(+) ANTIPORTER SUBUNIT E1"/>
    <property type="match status" value="1"/>
</dbReference>
<evidence type="ECO:0000256" key="4">
    <source>
        <dbReference type="ARBA" id="ARBA00022692"/>
    </source>
</evidence>
<dbReference type="Pfam" id="PF01899">
    <property type="entry name" value="MNHE"/>
    <property type="match status" value="1"/>
</dbReference>
<dbReference type="KEGG" id="xya:ET471_13840"/>
<protein>
    <recommendedName>
        <fullName evidence="9">Sodium:proton antiporter</fullName>
    </recommendedName>
</protein>
<dbReference type="PANTHER" id="PTHR34584">
    <property type="entry name" value="NA(+)/H(+) ANTIPORTER SUBUNIT E1"/>
    <property type="match status" value="1"/>
</dbReference>
<keyword evidence="5" id="KW-1133">Transmembrane helix</keyword>
<comment type="subcellular location">
    <subcellularLocation>
        <location evidence="1">Cell membrane</location>
        <topology evidence="1">Multi-pass membrane protein</topology>
    </subcellularLocation>
</comment>
<dbReference type="InterPro" id="IPR002758">
    <property type="entry name" value="Cation_antiport_E"/>
</dbReference>
<keyword evidence="3" id="KW-1003">Cell membrane</keyword>
<keyword evidence="8" id="KW-1185">Reference proteome</keyword>